<dbReference type="InterPro" id="IPR010998">
    <property type="entry name" value="Integrase_recombinase_N"/>
</dbReference>
<evidence type="ECO:0000256" key="4">
    <source>
        <dbReference type="ARBA" id="ARBA00023172"/>
    </source>
</evidence>
<proteinExistence type="inferred from homology"/>
<dbReference type="Gene3D" id="1.10.150.130">
    <property type="match status" value="1"/>
</dbReference>
<protein>
    <submittedName>
        <fullName evidence="6">Site-specific integrase</fullName>
    </submittedName>
</protein>
<gene>
    <name evidence="6" type="ORF">H1S06_12745</name>
</gene>
<evidence type="ECO:0000256" key="3">
    <source>
        <dbReference type="ARBA" id="ARBA00023125"/>
    </source>
</evidence>
<evidence type="ECO:0000313" key="7">
    <source>
        <dbReference type="Proteomes" id="UP000538931"/>
    </source>
</evidence>
<keyword evidence="4" id="KW-0233">DNA recombination</keyword>
<name>A0A7W1WZS9_9GAMM</name>
<dbReference type="Pfam" id="PF00589">
    <property type="entry name" value="Phage_integrase"/>
    <property type="match status" value="1"/>
</dbReference>
<accession>A0A7W1WZS9</accession>
<keyword evidence="3" id="KW-0238">DNA-binding</keyword>
<dbReference type="SUPFAM" id="SSF56349">
    <property type="entry name" value="DNA breaking-rejoining enzymes"/>
    <property type="match status" value="1"/>
</dbReference>
<comment type="caution">
    <text evidence="6">The sequence shown here is derived from an EMBL/GenBank/DDBJ whole genome shotgun (WGS) entry which is preliminary data.</text>
</comment>
<evidence type="ECO:0000313" key="6">
    <source>
        <dbReference type="EMBL" id="MBA4503222.1"/>
    </source>
</evidence>
<dbReference type="AlphaFoldDB" id="A0A7W1WZS9"/>
<dbReference type="GO" id="GO:0015074">
    <property type="term" value="P:DNA integration"/>
    <property type="evidence" value="ECO:0007669"/>
    <property type="project" value="UniProtKB-KW"/>
</dbReference>
<evidence type="ECO:0000256" key="2">
    <source>
        <dbReference type="ARBA" id="ARBA00022908"/>
    </source>
</evidence>
<dbReference type="PANTHER" id="PTHR30629">
    <property type="entry name" value="PROPHAGE INTEGRASE"/>
    <property type="match status" value="1"/>
</dbReference>
<dbReference type="InterPro" id="IPR038488">
    <property type="entry name" value="Integrase_DNA-bd_sf"/>
</dbReference>
<feature type="domain" description="Tyr recombinase" evidence="5">
    <location>
        <begin position="210"/>
        <end position="385"/>
    </location>
</feature>
<dbReference type="RefSeq" id="WP_181740780.1">
    <property type="nucleotide sequence ID" value="NZ_JACEMT010000052.1"/>
</dbReference>
<dbReference type="CDD" id="cd00796">
    <property type="entry name" value="INT_Rci_Hp1_C"/>
    <property type="match status" value="1"/>
</dbReference>
<dbReference type="InterPro" id="IPR013762">
    <property type="entry name" value="Integrase-like_cat_sf"/>
</dbReference>
<dbReference type="Gene3D" id="3.30.160.390">
    <property type="entry name" value="Integrase, DNA-binding domain"/>
    <property type="match status" value="1"/>
</dbReference>
<dbReference type="Gene3D" id="1.10.443.10">
    <property type="entry name" value="Intergrase catalytic core"/>
    <property type="match status" value="1"/>
</dbReference>
<dbReference type="PROSITE" id="PS51898">
    <property type="entry name" value="TYR_RECOMBINASE"/>
    <property type="match status" value="1"/>
</dbReference>
<dbReference type="Proteomes" id="UP000538931">
    <property type="component" value="Unassembled WGS sequence"/>
</dbReference>
<dbReference type="InterPro" id="IPR025166">
    <property type="entry name" value="Integrase_DNA_bind_dom"/>
</dbReference>
<sequence length="392" mass="44712">MDKQFKFTDARIRALPANSASSRSTELEVSDTELTGLKCLSGKSGSKRFLLRYTFNSRKRSITLGRFPDIDVATARKAARRCRSMLAEGIDPKAEQEEQSLQPTLSEFFWQTYLPYQKKHTRSWGHEIKRFRNHIEPRFGHLLFRDLKAAQVLQLQLDLNSPNSRRSALAPATCNRIIGLLKTMGQLALRMDVIDVNEAMKIKQLREDNIRTRFLDVQELKAVIHEARQYKNPFVGGFIALLAVTGCRNSEIRLAKWEQIDKARQTLYLPMTKNGQSREVYLSDLAMEIIEETPIVAGNPYLFAGRTPGQPLKDCRTAFQRILVRAGVPDPEELVIHSLRHSVASCLVSAGMTLYDVKYQLGHQSIQSSARYSKQTLERQRNTSNTLCELVR</sequence>
<comment type="similarity">
    <text evidence="1">Belongs to the 'phage' integrase family.</text>
</comment>
<organism evidence="6 7">
    <name type="scientific">Marinobacterium marinum</name>
    <dbReference type="NCBI Taxonomy" id="2756129"/>
    <lineage>
        <taxon>Bacteria</taxon>
        <taxon>Pseudomonadati</taxon>
        <taxon>Pseudomonadota</taxon>
        <taxon>Gammaproteobacteria</taxon>
        <taxon>Oceanospirillales</taxon>
        <taxon>Oceanospirillaceae</taxon>
        <taxon>Marinobacterium</taxon>
    </lineage>
</organism>
<dbReference type="InterPro" id="IPR011010">
    <property type="entry name" value="DNA_brk_join_enz"/>
</dbReference>
<dbReference type="InterPro" id="IPR050808">
    <property type="entry name" value="Phage_Integrase"/>
</dbReference>
<reference evidence="6 7" key="1">
    <citation type="submission" date="2020-07" db="EMBL/GenBank/DDBJ databases">
        <title>Bacterium isolated from marien macroalgae.</title>
        <authorList>
            <person name="Zhu K."/>
            <person name="Lu D."/>
            <person name="Du Z."/>
        </authorList>
    </citation>
    <scope>NUCLEOTIDE SEQUENCE [LARGE SCALE GENOMIC DNA]</scope>
    <source>
        <strain evidence="6 7">3-1745</strain>
    </source>
</reference>
<dbReference type="GO" id="GO:0006310">
    <property type="term" value="P:DNA recombination"/>
    <property type="evidence" value="ECO:0007669"/>
    <property type="project" value="UniProtKB-KW"/>
</dbReference>
<dbReference type="InterPro" id="IPR002104">
    <property type="entry name" value="Integrase_catalytic"/>
</dbReference>
<dbReference type="Pfam" id="PF13356">
    <property type="entry name" value="Arm-DNA-bind_3"/>
    <property type="match status" value="1"/>
</dbReference>
<dbReference type="GO" id="GO:0003677">
    <property type="term" value="F:DNA binding"/>
    <property type="evidence" value="ECO:0007669"/>
    <property type="project" value="UniProtKB-KW"/>
</dbReference>
<keyword evidence="7" id="KW-1185">Reference proteome</keyword>
<dbReference type="EMBL" id="JACEMT010000052">
    <property type="protein sequence ID" value="MBA4503222.1"/>
    <property type="molecule type" value="Genomic_DNA"/>
</dbReference>
<keyword evidence="2" id="KW-0229">DNA integration</keyword>
<evidence type="ECO:0000259" key="5">
    <source>
        <dbReference type="PROSITE" id="PS51898"/>
    </source>
</evidence>
<evidence type="ECO:0000256" key="1">
    <source>
        <dbReference type="ARBA" id="ARBA00008857"/>
    </source>
</evidence>
<dbReference type="PANTHER" id="PTHR30629:SF2">
    <property type="entry name" value="PROPHAGE INTEGRASE INTS-RELATED"/>
    <property type="match status" value="1"/>
</dbReference>